<gene>
    <name evidence="3" type="ORF">GFSPODELE1_LOCUS9816</name>
</gene>
<accession>A0ABP1E4S7</accession>
<feature type="transmembrane region" description="Helical" evidence="2">
    <location>
        <begin position="12"/>
        <end position="29"/>
    </location>
</feature>
<proteinExistence type="predicted"/>
<organism evidence="3 4">
    <name type="scientific">Somion occarium</name>
    <dbReference type="NCBI Taxonomy" id="3059160"/>
    <lineage>
        <taxon>Eukaryota</taxon>
        <taxon>Fungi</taxon>
        <taxon>Dikarya</taxon>
        <taxon>Basidiomycota</taxon>
        <taxon>Agaricomycotina</taxon>
        <taxon>Agaricomycetes</taxon>
        <taxon>Polyporales</taxon>
        <taxon>Cerrenaceae</taxon>
        <taxon>Somion</taxon>
    </lineage>
</organism>
<name>A0ABP1E4S7_9APHY</name>
<feature type="compositionally biased region" description="Basic and acidic residues" evidence="1">
    <location>
        <begin position="45"/>
        <end position="63"/>
    </location>
</feature>
<evidence type="ECO:0000313" key="3">
    <source>
        <dbReference type="EMBL" id="CAL1714547.1"/>
    </source>
</evidence>
<evidence type="ECO:0000256" key="2">
    <source>
        <dbReference type="SAM" id="Phobius"/>
    </source>
</evidence>
<dbReference type="EMBL" id="OZ037951">
    <property type="protein sequence ID" value="CAL1714547.1"/>
    <property type="molecule type" value="Genomic_DNA"/>
</dbReference>
<keyword evidence="2" id="KW-0472">Membrane</keyword>
<dbReference type="Proteomes" id="UP001497453">
    <property type="component" value="Chromosome 8"/>
</dbReference>
<reference evidence="4" key="1">
    <citation type="submission" date="2024-04" db="EMBL/GenBank/DDBJ databases">
        <authorList>
            <person name="Shaw F."/>
            <person name="Minotto A."/>
        </authorList>
    </citation>
    <scope>NUCLEOTIDE SEQUENCE [LARGE SCALE GENOMIC DNA]</scope>
</reference>
<keyword evidence="2" id="KW-0812">Transmembrane</keyword>
<evidence type="ECO:0000256" key="1">
    <source>
        <dbReference type="SAM" id="MobiDB-lite"/>
    </source>
</evidence>
<keyword evidence="4" id="KW-1185">Reference proteome</keyword>
<feature type="region of interest" description="Disordered" evidence="1">
    <location>
        <begin position="39"/>
        <end position="63"/>
    </location>
</feature>
<keyword evidence="2" id="KW-1133">Transmembrane helix</keyword>
<evidence type="ECO:0000313" key="4">
    <source>
        <dbReference type="Proteomes" id="UP001497453"/>
    </source>
</evidence>
<protein>
    <submittedName>
        <fullName evidence="3">Uncharacterized protein</fullName>
    </submittedName>
</protein>
<sequence>MAFGPKDFVTPAAAFTMAVTVIFYVRYAISTSRSEAHIRRAGALRPDHPQAPESSKPERKGDA</sequence>